<name>A0A3N9UJ06_9BACI</name>
<dbReference type="EMBL" id="RRCT01000004">
    <property type="protein sequence ID" value="RQW75418.1"/>
    <property type="molecule type" value="Genomic_DNA"/>
</dbReference>
<feature type="transmembrane region" description="Helical" evidence="1">
    <location>
        <begin position="46"/>
        <end position="69"/>
    </location>
</feature>
<evidence type="ECO:0000256" key="1">
    <source>
        <dbReference type="SAM" id="Phobius"/>
    </source>
</evidence>
<dbReference type="OrthoDB" id="2647991at2"/>
<keyword evidence="1" id="KW-1133">Transmembrane helix</keyword>
<sequence length="100" mass="11534">MDNFWVALLFWIGLAAIIVGSFYFTRKMVKKKKALDERFIQNDHLARSYSWMGSLVVIFVTWFLSLFVFHSMVAFGLITAIYIGHMMSYVIGAVIANSRN</sequence>
<organism evidence="2 3">
    <name type="scientific">Lysinibacillus composti</name>
    <dbReference type="NCBI Taxonomy" id="720633"/>
    <lineage>
        <taxon>Bacteria</taxon>
        <taxon>Bacillati</taxon>
        <taxon>Bacillota</taxon>
        <taxon>Bacilli</taxon>
        <taxon>Bacillales</taxon>
        <taxon>Bacillaceae</taxon>
        <taxon>Lysinibacillus</taxon>
    </lineage>
</organism>
<dbReference type="RefSeq" id="WP_124763720.1">
    <property type="nucleotide sequence ID" value="NZ_JAFBDY010000003.1"/>
</dbReference>
<evidence type="ECO:0000313" key="2">
    <source>
        <dbReference type="EMBL" id="RQW75418.1"/>
    </source>
</evidence>
<evidence type="ECO:0008006" key="4">
    <source>
        <dbReference type="Google" id="ProtNLM"/>
    </source>
</evidence>
<gene>
    <name evidence="2" type="ORF">EBB45_06640</name>
</gene>
<dbReference type="AlphaFoldDB" id="A0A3N9UJ06"/>
<comment type="caution">
    <text evidence="2">The sequence shown here is derived from an EMBL/GenBank/DDBJ whole genome shotgun (WGS) entry which is preliminary data.</text>
</comment>
<keyword evidence="3" id="KW-1185">Reference proteome</keyword>
<protein>
    <recommendedName>
        <fullName evidence="4">DUF2178 domain-containing protein</fullName>
    </recommendedName>
</protein>
<evidence type="ECO:0000313" key="3">
    <source>
        <dbReference type="Proteomes" id="UP000274033"/>
    </source>
</evidence>
<proteinExistence type="predicted"/>
<keyword evidence="1" id="KW-0812">Transmembrane</keyword>
<feature type="transmembrane region" description="Helical" evidence="1">
    <location>
        <begin position="75"/>
        <end position="96"/>
    </location>
</feature>
<keyword evidence="1" id="KW-0472">Membrane</keyword>
<accession>A0A3N9UJ06</accession>
<feature type="transmembrane region" description="Helical" evidence="1">
    <location>
        <begin position="6"/>
        <end position="25"/>
    </location>
</feature>
<dbReference type="Proteomes" id="UP000274033">
    <property type="component" value="Unassembled WGS sequence"/>
</dbReference>
<reference evidence="2 3" key="1">
    <citation type="journal article" date="2013" name="J. Microbiol.">
        <title>Lysinibacillus chungkukjangi sp. nov., isolated from Chungkukjang, Korean fermented soybean food.</title>
        <authorList>
            <person name="Kim S.J."/>
            <person name="Jang Y.H."/>
            <person name="Hamada M."/>
            <person name="Ahn J.H."/>
            <person name="Weon H.Y."/>
            <person name="Suzuki K."/>
            <person name="Whang K.S."/>
            <person name="Kwon S.W."/>
        </authorList>
    </citation>
    <scope>NUCLEOTIDE SEQUENCE [LARGE SCALE GENOMIC DNA]</scope>
    <source>
        <strain evidence="2 3">MCCC 1A12701</strain>
    </source>
</reference>